<feature type="region of interest" description="Disordered" evidence="1">
    <location>
        <begin position="125"/>
        <end position="156"/>
    </location>
</feature>
<evidence type="ECO:0000313" key="4">
    <source>
        <dbReference type="Proteomes" id="UP000177894"/>
    </source>
</evidence>
<sequence length="336" mass="39089">MSNAIKKFIDKWEHHEIEDYGSVVSPDYKQFQKEYRGVLRGIAKEVGMKLHKLNANHYCFSAVLKHETTSKFYYISISDVRHNSEWYSNVLYRTMEHEKDWTGGPNHYSSLEHLGVNLHMIEHQSQRIEEDRSEGQNKKGEDREKETKASKDFNPRKKIGVQFSRKQIIATRTVEIKKYNTESQAMEPVLDVEGNPRQGTETRIILPASSQYRQFVLTTTERVFVPHVYQYDQESKTSVDKGLSPNMLMVKLFENATYKLTRTPYLLNSDGTVKVDDKGRKLLDFANQKVVRLTGKEIQQEFDSWKGRSVISDMKDKGTSTEKTVKSLEFSDQLNK</sequence>
<dbReference type="Proteomes" id="UP000192478">
    <property type="component" value="Chromosome"/>
</dbReference>
<reference evidence="2 4" key="1">
    <citation type="submission" date="2016-10" db="EMBL/GenBank/DDBJ databases">
        <title>Complete Genome Sequence of Acetogen Clostridium formicoaceticum ATCC 27076.</title>
        <authorList>
            <person name="Bao T."/>
            <person name="Cheng C."/>
            <person name="Zhao J."/>
            <person name="Yang S.-T."/>
            <person name="Wang J."/>
            <person name="Wang M."/>
        </authorList>
    </citation>
    <scope>NUCLEOTIDE SEQUENCE [LARGE SCALE GENOMIC DNA]</scope>
    <source>
        <strain evidence="2 4">ATCC 27076</strain>
    </source>
</reference>
<keyword evidence="4" id="KW-1185">Reference proteome</keyword>
<evidence type="ECO:0000256" key="1">
    <source>
        <dbReference type="SAM" id="MobiDB-lite"/>
    </source>
</evidence>
<name>A0AAC9WHM4_9CLOT</name>
<evidence type="ECO:0000313" key="5">
    <source>
        <dbReference type="Proteomes" id="UP000192478"/>
    </source>
</evidence>
<evidence type="ECO:0000313" key="3">
    <source>
        <dbReference type="EMBL" id="ARE89116.1"/>
    </source>
</evidence>
<dbReference type="RefSeq" id="WP_070963643.1">
    <property type="nucleotide sequence ID" value="NZ_CP017603.1"/>
</dbReference>
<dbReference type="EMBL" id="CP020559">
    <property type="protein sequence ID" value="ARE89116.1"/>
    <property type="molecule type" value="Genomic_DNA"/>
</dbReference>
<accession>A0AAC9WHM4</accession>
<proteinExistence type="predicted"/>
<evidence type="ECO:0000313" key="2">
    <source>
        <dbReference type="EMBL" id="AOY74730.1"/>
    </source>
</evidence>
<dbReference type="EMBL" id="CP017603">
    <property type="protein sequence ID" value="AOY74730.1"/>
    <property type="molecule type" value="Genomic_DNA"/>
</dbReference>
<dbReference type="KEGG" id="cfm:BJL90_01430"/>
<gene>
    <name evidence="2" type="ORF">BJL90_01430</name>
    <name evidence="3" type="ORF">CLFO_35220</name>
</gene>
<feature type="compositionally biased region" description="Basic and acidic residues" evidence="1">
    <location>
        <begin position="125"/>
        <end position="155"/>
    </location>
</feature>
<dbReference type="AlphaFoldDB" id="A0AAC9WHM4"/>
<protein>
    <submittedName>
        <fullName evidence="3">Uncharacterized protein</fullName>
    </submittedName>
</protein>
<reference evidence="3 5" key="2">
    <citation type="submission" date="2017-03" db="EMBL/GenBank/DDBJ databases">
        <title>Complete sequence of Clostridium formicaceticum DSM 92.</title>
        <authorList>
            <person name="Poehlein A."/>
            <person name="Karl M."/>
            <person name="Bengelsdorf F.R."/>
            <person name="Duerre P."/>
            <person name="Daniel R."/>
        </authorList>
    </citation>
    <scope>NUCLEOTIDE SEQUENCE [LARGE SCALE GENOMIC DNA]</scope>
    <source>
        <strain evidence="3 5">DSM 92</strain>
    </source>
</reference>
<organism evidence="3 5">
    <name type="scientific">Clostridium formicaceticum</name>
    <dbReference type="NCBI Taxonomy" id="1497"/>
    <lineage>
        <taxon>Bacteria</taxon>
        <taxon>Bacillati</taxon>
        <taxon>Bacillota</taxon>
        <taxon>Clostridia</taxon>
        <taxon>Eubacteriales</taxon>
        <taxon>Clostridiaceae</taxon>
        <taxon>Clostridium</taxon>
    </lineage>
</organism>
<dbReference type="Proteomes" id="UP000177894">
    <property type="component" value="Chromosome"/>
</dbReference>